<evidence type="ECO:0008006" key="3">
    <source>
        <dbReference type="Google" id="ProtNLM"/>
    </source>
</evidence>
<dbReference type="Proteomes" id="UP000005143">
    <property type="component" value="Unassembled WGS sequence"/>
</dbReference>
<organism evidence="1 2">
    <name type="scientific">Patulibacter medicamentivorans</name>
    <dbReference type="NCBI Taxonomy" id="1097667"/>
    <lineage>
        <taxon>Bacteria</taxon>
        <taxon>Bacillati</taxon>
        <taxon>Actinomycetota</taxon>
        <taxon>Thermoleophilia</taxon>
        <taxon>Solirubrobacterales</taxon>
        <taxon>Patulibacteraceae</taxon>
        <taxon>Patulibacter</taxon>
    </lineage>
</organism>
<sequence length="329" mass="37141">MAKGLADEVTARGDDPTLRGEFFKVAKDANVTFARTFIHWDGKHAFPFPHEVASIRRMATEGAAAGIDTLFVSFNGELGTLYKTDARKVSLKRYRTLVRKSVTALKGLPVKLVWSPWNESNYQTQLPKKHGPEIWRKMQNIAYDEVKKQTPKALVVAGELAPYARSTKKSSNPGPFLREALGLDKSWKPRKGTRTKDYAVKADAFTIHSYDYKNNPAKRLRSNDMWTIRNLSTQRTLLRRAAKTKRIPGSAVKRLYITEFAYIFKTSSQTIPDTTAASWLQSAWNIAAKNGIRGLLWFNVRDPQAIFFSGLKDEAGNDRAVLPVFTNLK</sequence>
<accession>H0E8M2</accession>
<dbReference type="AlphaFoldDB" id="H0E8M2"/>
<dbReference type="SUPFAM" id="SSF51445">
    <property type="entry name" value="(Trans)glycosidases"/>
    <property type="match status" value="1"/>
</dbReference>
<name>H0E8M2_9ACTN</name>
<evidence type="ECO:0000313" key="1">
    <source>
        <dbReference type="EMBL" id="EHN10022.1"/>
    </source>
</evidence>
<gene>
    <name evidence="1" type="ORF">PAI11_31830</name>
</gene>
<reference evidence="1 2" key="1">
    <citation type="journal article" date="2013" name="Biodegradation">
        <title>Quantitative proteomic analysis of ibuprofen-degrading Patulibacter sp. strain I11.</title>
        <authorList>
            <person name="Almeida B."/>
            <person name="Kjeldal H."/>
            <person name="Lolas I."/>
            <person name="Knudsen A.D."/>
            <person name="Carvalho G."/>
            <person name="Nielsen K.L."/>
            <person name="Barreto Crespo M.T."/>
            <person name="Stensballe A."/>
            <person name="Nielsen J.L."/>
        </authorList>
    </citation>
    <scope>NUCLEOTIDE SEQUENCE [LARGE SCALE GENOMIC DNA]</scope>
    <source>
        <strain evidence="1 2">I11</strain>
    </source>
</reference>
<evidence type="ECO:0000313" key="2">
    <source>
        <dbReference type="Proteomes" id="UP000005143"/>
    </source>
</evidence>
<keyword evidence="2" id="KW-1185">Reference proteome</keyword>
<dbReference type="EMBL" id="AGUD01000244">
    <property type="protein sequence ID" value="EHN10022.1"/>
    <property type="molecule type" value="Genomic_DNA"/>
</dbReference>
<dbReference type="InterPro" id="IPR017853">
    <property type="entry name" value="GH"/>
</dbReference>
<dbReference type="Gene3D" id="3.20.20.80">
    <property type="entry name" value="Glycosidases"/>
    <property type="match status" value="1"/>
</dbReference>
<protein>
    <recommendedName>
        <fullName evidence="3">Glycoside hydrolase family 5 domain-containing protein</fullName>
    </recommendedName>
</protein>
<comment type="caution">
    <text evidence="1">The sequence shown here is derived from an EMBL/GenBank/DDBJ whole genome shotgun (WGS) entry which is preliminary data.</text>
</comment>
<proteinExistence type="predicted"/>